<reference evidence="2 3" key="1">
    <citation type="submission" date="2023-12" db="EMBL/GenBank/DDBJ databases">
        <title>the genome sequence of Hyalangium sp. s54d21.</title>
        <authorList>
            <person name="Zhang X."/>
        </authorList>
    </citation>
    <scope>NUCLEOTIDE SEQUENCE [LARGE SCALE GENOMIC DNA]</scope>
    <source>
        <strain evidence="3">s54d21</strain>
    </source>
</reference>
<sequence>MRVPRLTRRHAPLSLMLLFIVVGCPQQGERLKREELQPITHSRLERFESEDAFKAHLDKVKELRERTSSGDGGPSFGCGSPPVQDDGVASPSPADPYEEESITNNQEEGVDEGGIVKAVDDYFVILRRGRLFTVRQGEGAEALVPVHQVDSYAPGFTRGSWYDEMLVHGRRVIVIGYSYEVGATEVVLFQLGDDGRLTHESSHFLRSFDYYSVRNYTGRRVGNTLVFYIPHYLGDEKELPSISSWNGQNGTSGWSSMLSQVEIYRPVQPALGTTLHTVVRCDLEAPAFTCTARAVMGPSSRTFYVSRDAAYVWVSGNAESWYLEDEQKESQDSYVYRLPLDGGEPTVLRARGNPIDQFSFRENEDGHLEVLLGGQGEGDSMWGPEVNRGSGEFALLRAPLSAFSADAPKAAGEHYTRLPGPTGYRLQNRFVGNHLLWSMDSFVVSEQPRIWVTDVRAPEAVKELELAHGVERIEALGAAGAVVVGTDGTNLYFTALKLGDTPEFRGQYMRPSATQGETRSHGFFFKPAEGGGGVLGLPARLNGSSWMHLRYGSAEVNFLRVSPELGLAPLGALVAREESRDDACVKSCVDWYGNARPIFYRNRIFALMGYELIEAQVGQEALQETFRASFLEAAR</sequence>
<dbReference type="InterPro" id="IPR019198">
    <property type="entry name" value="Beta_propeller_containing"/>
</dbReference>
<comment type="caution">
    <text evidence="2">The sequence shown here is derived from an EMBL/GenBank/DDBJ whole genome shotgun (WGS) entry which is preliminary data.</text>
</comment>
<keyword evidence="3" id="KW-1185">Reference proteome</keyword>
<gene>
    <name evidence="2" type="ORF">SYV04_14475</name>
</gene>
<dbReference type="PROSITE" id="PS51257">
    <property type="entry name" value="PROKAR_LIPOPROTEIN"/>
    <property type="match status" value="1"/>
</dbReference>
<feature type="region of interest" description="Disordered" evidence="1">
    <location>
        <begin position="63"/>
        <end position="109"/>
    </location>
</feature>
<proteinExistence type="predicted"/>
<dbReference type="Pfam" id="PF09826">
    <property type="entry name" value="Beta_propel"/>
    <property type="match status" value="1"/>
</dbReference>
<dbReference type="RefSeq" id="WP_321546332.1">
    <property type="nucleotide sequence ID" value="NZ_JAXIVS010000004.1"/>
</dbReference>
<accession>A0ABU5H2B3</accession>
<name>A0ABU5H2B3_9BACT</name>
<dbReference type="Proteomes" id="UP001291309">
    <property type="component" value="Unassembled WGS sequence"/>
</dbReference>
<evidence type="ECO:0000313" key="3">
    <source>
        <dbReference type="Proteomes" id="UP001291309"/>
    </source>
</evidence>
<protein>
    <submittedName>
        <fullName evidence="2">Beta-propeller domain-containing protein</fullName>
    </submittedName>
</protein>
<evidence type="ECO:0000313" key="2">
    <source>
        <dbReference type="EMBL" id="MDY7227615.1"/>
    </source>
</evidence>
<organism evidence="2 3">
    <name type="scientific">Hyalangium rubrum</name>
    <dbReference type="NCBI Taxonomy" id="3103134"/>
    <lineage>
        <taxon>Bacteria</taxon>
        <taxon>Pseudomonadati</taxon>
        <taxon>Myxococcota</taxon>
        <taxon>Myxococcia</taxon>
        <taxon>Myxococcales</taxon>
        <taxon>Cystobacterineae</taxon>
        <taxon>Archangiaceae</taxon>
        <taxon>Hyalangium</taxon>
    </lineage>
</organism>
<evidence type="ECO:0000256" key="1">
    <source>
        <dbReference type="SAM" id="MobiDB-lite"/>
    </source>
</evidence>
<dbReference type="EMBL" id="JAXIVS010000004">
    <property type="protein sequence ID" value="MDY7227615.1"/>
    <property type="molecule type" value="Genomic_DNA"/>
</dbReference>